<dbReference type="KEGG" id="rter:IDM49_09440"/>
<reference evidence="2 3" key="1">
    <citation type="submission" date="2020-09" db="EMBL/GenBank/DDBJ databases">
        <title>Investigation of environmental microbes.</title>
        <authorList>
            <person name="Ou Y."/>
            <person name="Kang Q."/>
        </authorList>
    </citation>
    <scope>NUCLEOTIDE SEQUENCE [LARGE SCALE GENOMIC DNA]</scope>
    <source>
        <strain evidence="2 3">KJZ-14</strain>
    </source>
</reference>
<dbReference type="PANTHER" id="PTHR45629">
    <property type="entry name" value="SNF2/RAD54 FAMILY MEMBER"/>
    <property type="match status" value="1"/>
</dbReference>
<proteinExistence type="predicted"/>
<dbReference type="SUPFAM" id="SSF52540">
    <property type="entry name" value="P-loop containing nucleoside triphosphate hydrolases"/>
    <property type="match status" value="1"/>
</dbReference>
<dbReference type="PANTHER" id="PTHR45629:SF7">
    <property type="entry name" value="DNA EXCISION REPAIR PROTEIN ERCC-6-RELATED"/>
    <property type="match status" value="1"/>
</dbReference>
<name>A0A7H2BCP1_9MICC</name>
<accession>A0A7H2BCP1</accession>
<dbReference type="AlphaFoldDB" id="A0A7H2BCP1"/>
<organism evidence="2 3">
    <name type="scientific">Rothia terrae</name>
    <dbReference type="NCBI Taxonomy" id="396015"/>
    <lineage>
        <taxon>Bacteria</taxon>
        <taxon>Bacillati</taxon>
        <taxon>Actinomycetota</taxon>
        <taxon>Actinomycetes</taxon>
        <taxon>Micrococcales</taxon>
        <taxon>Micrococcaceae</taxon>
        <taxon>Rothia</taxon>
    </lineage>
</organism>
<dbReference type="Proteomes" id="UP000516404">
    <property type="component" value="Chromosome"/>
</dbReference>
<dbReference type="GeneID" id="96624462"/>
<evidence type="ECO:0000313" key="3">
    <source>
        <dbReference type="Proteomes" id="UP000516404"/>
    </source>
</evidence>
<protein>
    <recommendedName>
        <fullName evidence="1">SNF2 N-terminal domain-containing protein</fullName>
    </recommendedName>
</protein>
<dbReference type="InterPro" id="IPR050496">
    <property type="entry name" value="SNF2_RAD54_helicase_repair"/>
</dbReference>
<dbReference type="InterPro" id="IPR000330">
    <property type="entry name" value="SNF2_N"/>
</dbReference>
<dbReference type="GO" id="GO:0005524">
    <property type="term" value="F:ATP binding"/>
    <property type="evidence" value="ECO:0007669"/>
    <property type="project" value="InterPro"/>
</dbReference>
<keyword evidence="3" id="KW-1185">Reference proteome</keyword>
<gene>
    <name evidence="2" type="ORF">IDM49_09440</name>
</gene>
<evidence type="ECO:0000259" key="1">
    <source>
        <dbReference type="Pfam" id="PF00176"/>
    </source>
</evidence>
<dbReference type="InterPro" id="IPR027417">
    <property type="entry name" value="P-loop_NTPase"/>
</dbReference>
<feature type="domain" description="SNF2 N-terminal" evidence="1">
    <location>
        <begin position="21"/>
        <end position="117"/>
    </location>
</feature>
<dbReference type="Gene3D" id="3.40.50.10810">
    <property type="entry name" value="Tandem AAA-ATPase domain"/>
    <property type="match status" value="1"/>
</dbReference>
<sequence length="154" mass="16974">MERIRKYPLDTTHLHATLRGYQTYGAKFMLAQKKMILGDEMGLGKTMQSIAALAHLKAKDKTHFVVVCPASVVINWGCEIEKFSDLAVFIAHGVAREENVARWKAEGGVAIVTYDGARLYGDGTWPIDAIIAEERKRLGLDASAPVDTDEKPGE</sequence>
<evidence type="ECO:0000313" key="2">
    <source>
        <dbReference type="EMBL" id="QNV37437.1"/>
    </source>
</evidence>
<dbReference type="RefSeq" id="WP_190724327.1">
    <property type="nucleotide sequence ID" value="NZ_CP061539.1"/>
</dbReference>
<dbReference type="Pfam" id="PF00176">
    <property type="entry name" value="SNF2-rel_dom"/>
    <property type="match status" value="1"/>
</dbReference>
<dbReference type="EMBL" id="CP061539">
    <property type="protein sequence ID" value="QNV37437.1"/>
    <property type="molecule type" value="Genomic_DNA"/>
</dbReference>
<dbReference type="InterPro" id="IPR038718">
    <property type="entry name" value="SNF2-like_sf"/>
</dbReference>